<protein>
    <recommendedName>
        <fullName evidence="4">PepSY domain-containing protein</fullName>
    </recommendedName>
</protein>
<dbReference type="Proteomes" id="UP000192422">
    <property type="component" value="Chromosome"/>
</dbReference>
<feature type="compositionally biased region" description="Low complexity" evidence="1">
    <location>
        <begin position="97"/>
        <end position="119"/>
    </location>
</feature>
<evidence type="ECO:0008006" key="4">
    <source>
        <dbReference type="Google" id="ProtNLM"/>
    </source>
</evidence>
<keyword evidence="3" id="KW-1185">Reference proteome</keyword>
<reference evidence="2 3" key="1">
    <citation type="submission" date="2020-05" db="EMBL/GenBank/DDBJ databases">
        <title>Thioclava electrotropha strain Elox9 finished genome.</title>
        <authorList>
            <person name="Rowe A.R."/>
            <person name="Wilbanks E.G."/>
        </authorList>
    </citation>
    <scope>NUCLEOTIDE SEQUENCE [LARGE SCALE GENOMIC DNA]</scope>
    <source>
        <strain evidence="2 3">Elox9</strain>
    </source>
</reference>
<dbReference type="RefSeq" id="WP_083077121.1">
    <property type="nucleotide sequence ID" value="NZ_CP053562.1"/>
</dbReference>
<name>A0ABX6YP10_9RHOB</name>
<gene>
    <name evidence="2" type="ORF">AKL02_011210</name>
</gene>
<dbReference type="EMBL" id="CP053562">
    <property type="protein sequence ID" value="QPZ89408.1"/>
    <property type="molecule type" value="Genomic_DNA"/>
</dbReference>
<evidence type="ECO:0000256" key="1">
    <source>
        <dbReference type="SAM" id="MobiDB-lite"/>
    </source>
</evidence>
<sequence length="169" mass="17197">MRLRRDLAIAVLIGALSVPVAPGLARAETASEAVTRQLKSYGYQNIDVHRTLLGRVRITGTRKGVEREIVLDPRSGEILRDLSRSSRTPILNNSPLGGSASGSYSATSTSDRTTTTSDSDSSDDSSDDSSSASGSDDGGSHDSSDSDSSGGGGGDSGGGDDGGGESDDD</sequence>
<accession>A0ABX6YP10</accession>
<evidence type="ECO:0000313" key="3">
    <source>
        <dbReference type="Proteomes" id="UP000192422"/>
    </source>
</evidence>
<feature type="compositionally biased region" description="Basic and acidic residues" evidence="1">
    <location>
        <begin position="73"/>
        <end position="84"/>
    </location>
</feature>
<feature type="region of interest" description="Disordered" evidence="1">
    <location>
        <begin position="73"/>
        <end position="169"/>
    </location>
</feature>
<feature type="compositionally biased region" description="Gly residues" evidence="1">
    <location>
        <begin position="149"/>
        <end position="161"/>
    </location>
</feature>
<organism evidence="2 3">
    <name type="scientific">Thioclava electrotropha</name>
    <dbReference type="NCBI Taxonomy" id="1549850"/>
    <lineage>
        <taxon>Bacteria</taxon>
        <taxon>Pseudomonadati</taxon>
        <taxon>Pseudomonadota</taxon>
        <taxon>Alphaproteobacteria</taxon>
        <taxon>Rhodobacterales</taxon>
        <taxon>Paracoccaceae</taxon>
        <taxon>Thioclava</taxon>
    </lineage>
</organism>
<proteinExistence type="predicted"/>
<feature type="compositionally biased region" description="Polar residues" evidence="1">
    <location>
        <begin position="85"/>
        <end position="96"/>
    </location>
</feature>
<evidence type="ECO:0000313" key="2">
    <source>
        <dbReference type="EMBL" id="QPZ89408.1"/>
    </source>
</evidence>